<feature type="domain" description="SGNH hydrolase-type esterase" evidence="1">
    <location>
        <begin position="145"/>
        <end position="295"/>
    </location>
</feature>
<organism evidence="2 3">
    <name type="scientific">Pseudopedobacter beijingensis</name>
    <dbReference type="NCBI Taxonomy" id="1207056"/>
    <lineage>
        <taxon>Bacteria</taxon>
        <taxon>Pseudomonadati</taxon>
        <taxon>Bacteroidota</taxon>
        <taxon>Sphingobacteriia</taxon>
        <taxon>Sphingobacteriales</taxon>
        <taxon>Sphingobacteriaceae</taxon>
        <taxon>Pseudopedobacter</taxon>
    </lineage>
</organism>
<dbReference type="Gene3D" id="3.40.50.1110">
    <property type="entry name" value="SGNH hydrolase"/>
    <property type="match status" value="1"/>
</dbReference>
<dbReference type="SUPFAM" id="SSF52266">
    <property type="entry name" value="SGNH hydrolase"/>
    <property type="match status" value="1"/>
</dbReference>
<evidence type="ECO:0000313" key="2">
    <source>
        <dbReference type="EMBL" id="MFD1628316.1"/>
    </source>
</evidence>
<gene>
    <name evidence="2" type="ORF">ACFSAH_00425</name>
</gene>
<protein>
    <submittedName>
        <fullName evidence="2">GDSL-type esterase/lipase family protein</fullName>
    </submittedName>
</protein>
<dbReference type="RefSeq" id="WP_379660703.1">
    <property type="nucleotide sequence ID" value="NZ_JBHUDG010000001.1"/>
</dbReference>
<sequence>MLKTKGQTSEAFSYYSEKTLSAIEASAEQRAQILAIREFTNEQVKLIKANEKLTEQQKKDSYKEVYSKSSKDYYSVISDKQKAIIKQLLKDIQDQKQRDGVIPVTDSSSYYNQYYQQRMSLFNSFPLVKNTVMFLGSSSAERGAWSELFPNSIISNRGIGGDNTLGVLARLDQAIAMQPSKVFLFIGTNDLGSRAWPVNFVYDKYVQIVDRLKEGSPKTKIYIVSLPINEQVVTIERFKGKSVYFKQFNEKLGALAKEKNLVFVNFFNQVLGKNGELISDYTTDGIHLTPQGYKLMAEYFRKHKFL</sequence>
<dbReference type="InterPro" id="IPR036514">
    <property type="entry name" value="SGNH_hydro_sf"/>
</dbReference>
<name>A0ABW4I6E5_9SPHI</name>
<reference evidence="3" key="1">
    <citation type="journal article" date="2019" name="Int. J. Syst. Evol. Microbiol.">
        <title>The Global Catalogue of Microorganisms (GCM) 10K type strain sequencing project: providing services to taxonomists for standard genome sequencing and annotation.</title>
        <authorList>
            <consortium name="The Broad Institute Genomics Platform"/>
            <consortium name="The Broad Institute Genome Sequencing Center for Infectious Disease"/>
            <person name="Wu L."/>
            <person name="Ma J."/>
        </authorList>
    </citation>
    <scope>NUCLEOTIDE SEQUENCE [LARGE SCALE GENOMIC DNA]</scope>
    <source>
        <strain evidence="3">CCUG 53762</strain>
    </source>
</reference>
<dbReference type="InterPro" id="IPR051532">
    <property type="entry name" value="Ester_Hydrolysis_Enzymes"/>
</dbReference>
<comment type="caution">
    <text evidence="2">The sequence shown here is derived from an EMBL/GenBank/DDBJ whole genome shotgun (WGS) entry which is preliminary data.</text>
</comment>
<dbReference type="InterPro" id="IPR013830">
    <property type="entry name" value="SGNH_hydro"/>
</dbReference>
<keyword evidence="3" id="KW-1185">Reference proteome</keyword>
<dbReference type="Pfam" id="PF13472">
    <property type="entry name" value="Lipase_GDSL_2"/>
    <property type="match status" value="1"/>
</dbReference>
<dbReference type="Proteomes" id="UP001597118">
    <property type="component" value="Unassembled WGS sequence"/>
</dbReference>
<dbReference type="PANTHER" id="PTHR30383">
    <property type="entry name" value="THIOESTERASE 1/PROTEASE 1/LYSOPHOSPHOLIPASE L1"/>
    <property type="match status" value="1"/>
</dbReference>
<proteinExistence type="predicted"/>
<evidence type="ECO:0000313" key="3">
    <source>
        <dbReference type="Proteomes" id="UP001597118"/>
    </source>
</evidence>
<accession>A0ABW4I6E5</accession>
<dbReference type="PANTHER" id="PTHR30383:SF5">
    <property type="entry name" value="SGNH HYDROLASE-TYPE ESTERASE DOMAIN-CONTAINING PROTEIN"/>
    <property type="match status" value="1"/>
</dbReference>
<dbReference type="EMBL" id="JBHUDG010000001">
    <property type="protein sequence ID" value="MFD1628316.1"/>
    <property type="molecule type" value="Genomic_DNA"/>
</dbReference>
<evidence type="ECO:0000259" key="1">
    <source>
        <dbReference type="Pfam" id="PF13472"/>
    </source>
</evidence>